<name>W4S7V9_9XANT</name>
<sequence>MLAATIEGIGFWTQGLPSWDAAAAFVRGGALQDTGARPARNRTRWRSRWRPRWPPAPPPAAAPASLPSIFT</sequence>
<protein>
    <submittedName>
        <fullName evidence="2">Uncharacterized protein</fullName>
    </submittedName>
</protein>
<evidence type="ECO:0000313" key="2">
    <source>
        <dbReference type="EMBL" id="GAE52611.1"/>
    </source>
</evidence>
<evidence type="ECO:0000313" key="3">
    <source>
        <dbReference type="Proteomes" id="UP000019143"/>
    </source>
</evidence>
<evidence type="ECO:0000256" key="1">
    <source>
        <dbReference type="SAM" id="MobiDB-lite"/>
    </source>
</evidence>
<accession>W4S7V9</accession>
<organism evidence="2 3">
    <name type="scientific">Xanthomonas arboricola pv. pruni str. MAFF 311562</name>
    <dbReference type="NCBI Taxonomy" id="1414836"/>
    <lineage>
        <taxon>Bacteria</taxon>
        <taxon>Pseudomonadati</taxon>
        <taxon>Pseudomonadota</taxon>
        <taxon>Gammaproteobacteria</taxon>
        <taxon>Lysobacterales</taxon>
        <taxon>Lysobacteraceae</taxon>
        <taxon>Xanthomonas</taxon>
    </lineage>
</organism>
<proteinExistence type="predicted"/>
<reference evidence="2 3" key="1">
    <citation type="submission" date="2014-01" db="EMBL/GenBank/DDBJ databases">
        <title>Genome sequence and analysis of Xanthomonas arboricola pv. pruni.</title>
        <authorList>
            <person name="Fujikawa T."/>
            <person name="Nakazono-Nagaoka E."/>
        </authorList>
    </citation>
    <scope>NUCLEOTIDE SEQUENCE [LARGE SCALE GENOMIC DNA]</scope>
    <source>
        <strain evidence="3">MAFF 311562</strain>
    </source>
</reference>
<feature type="compositionally biased region" description="Basic residues" evidence="1">
    <location>
        <begin position="39"/>
        <end position="51"/>
    </location>
</feature>
<dbReference type="AlphaFoldDB" id="W4S7V9"/>
<feature type="non-terminal residue" evidence="2">
    <location>
        <position position="71"/>
    </location>
</feature>
<gene>
    <name evidence="2" type="ORF">XPU_4143</name>
</gene>
<dbReference type="EMBL" id="BAVB01000367">
    <property type="protein sequence ID" value="GAE52611.1"/>
    <property type="molecule type" value="Genomic_DNA"/>
</dbReference>
<comment type="caution">
    <text evidence="2">The sequence shown here is derived from an EMBL/GenBank/DDBJ whole genome shotgun (WGS) entry which is preliminary data.</text>
</comment>
<feature type="region of interest" description="Disordered" evidence="1">
    <location>
        <begin position="34"/>
        <end position="71"/>
    </location>
</feature>
<feature type="compositionally biased region" description="Pro residues" evidence="1">
    <location>
        <begin position="52"/>
        <end position="61"/>
    </location>
</feature>
<dbReference type="Proteomes" id="UP000019143">
    <property type="component" value="Unassembled WGS sequence"/>
</dbReference>